<dbReference type="Pfam" id="PF02729">
    <property type="entry name" value="OTCace_N"/>
    <property type="match status" value="1"/>
</dbReference>
<evidence type="ECO:0000259" key="5">
    <source>
        <dbReference type="Pfam" id="PF02729"/>
    </source>
</evidence>
<reference evidence="6" key="1">
    <citation type="submission" date="2020-09" db="EMBL/GenBank/DDBJ databases">
        <title>Bosea spartocytisi sp. nov. a root nodule endophyte of Spartocytisus supranubius in the high mountain ecosystem fo the Teide National Park (Canary Islands, Spain).</title>
        <authorList>
            <person name="Pulido-Suarez L."/>
            <person name="Peix A."/>
            <person name="Igual J.M."/>
            <person name="Socas-Perez N."/>
            <person name="Velazquez E."/>
            <person name="Flores-Felix J.D."/>
            <person name="Leon-Barrios M."/>
        </authorList>
    </citation>
    <scope>NUCLEOTIDE SEQUENCE</scope>
    <source>
        <strain evidence="6">SSUT16</strain>
    </source>
</reference>
<comment type="function">
    <text evidence="1">Reversibly catalyzes the transfer of the carbamoyl group from carbamoyl phosphate (CP) to the N(epsilon) atom of ornithine (ORN) to produce L-citrulline.</text>
</comment>
<comment type="caution">
    <text evidence="6">The sequence shown here is derived from an EMBL/GenBank/DDBJ whole genome shotgun (WGS) entry which is preliminary data.</text>
</comment>
<name>A0A927E9L2_9HYPH</name>
<organism evidence="6 7">
    <name type="scientific">Bosea spartocytisi</name>
    <dbReference type="NCBI Taxonomy" id="2773451"/>
    <lineage>
        <taxon>Bacteria</taxon>
        <taxon>Pseudomonadati</taxon>
        <taxon>Pseudomonadota</taxon>
        <taxon>Alphaproteobacteria</taxon>
        <taxon>Hyphomicrobiales</taxon>
        <taxon>Boseaceae</taxon>
        <taxon>Bosea</taxon>
    </lineage>
</organism>
<accession>A0A927E9L2</accession>
<gene>
    <name evidence="6" type="ORF">IED13_03545</name>
</gene>
<dbReference type="GO" id="GO:0006520">
    <property type="term" value="P:amino acid metabolic process"/>
    <property type="evidence" value="ECO:0007669"/>
    <property type="project" value="InterPro"/>
</dbReference>
<dbReference type="InterPro" id="IPR006130">
    <property type="entry name" value="Asp/Orn_carbamoylTrfase"/>
</dbReference>
<dbReference type="Gene3D" id="3.40.50.1370">
    <property type="entry name" value="Aspartate/ornithine carbamoyltransferase"/>
    <property type="match status" value="2"/>
</dbReference>
<dbReference type="InterPro" id="IPR006131">
    <property type="entry name" value="Asp_carbamoyltransf_Asp/Orn-bd"/>
</dbReference>
<dbReference type="PRINTS" id="PR00101">
    <property type="entry name" value="ATCASE"/>
</dbReference>
<protein>
    <recommendedName>
        <fullName evidence="8">Aspartate transcarbamylase</fullName>
    </recommendedName>
</protein>
<dbReference type="InterPro" id="IPR006132">
    <property type="entry name" value="Asp/Orn_carbamoyltranf_P-bd"/>
</dbReference>
<dbReference type="Proteomes" id="UP000619295">
    <property type="component" value="Unassembled WGS sequence"/>
</dbReference>
<dbReference type="SUPFAM" id="SSF53671">
    <property type="entry name" value="Aspartate/ornithine carbamoyltransferase"/>
    <property type="match status" value="1"/>
</dbReference>
<comment type="similarity">
    <text evidence="3">Belongs to the aspartate/ornithine carbamoyltransferase superfamily.</text>
</comment>
<evidence type="ECO:0000256" key="3">
    <source>
        <dbReference type="RuleBase" id="RU003634"/>
    </source>
</evidence>
<keyword evidence="2 3" id="KW-0808">Transferase</keyword>
<evidence type="ECO:0000313" key="7">
    <source>
        <dbReference type="Proteomes" id="UP000619295"/>
    </source>
</evidence>
<feature type="domain" description="Aspartate/ornithine carbamoyltransferase carbamoyl-P binding" evidence="5">
    <location>
        <begin position="10"/>
        <end position="162"/>
    </location>
</feature>
<dbReference type="RefSeq" id="WP_191123402.1">
    <property type="nucleotide sequence ID" value="NZ_JACXWY010000002.1"/>
</dbReference>
<dbReference type="EMBL" id="JACXWY010000002">
    <property type="protein sequence ID" value="MBD3844759.1"/>
    <property type="molecule type" value="Genomic_DNA"/>
</dbReference>
<evidence type="ECO:0000259" key="4">
    <source>
        <dbReference type="Pfam" id="PF00185"/>
    </source>
</evidence>
<evidence type="ECO:0008006" key="8">
    <source>
        <dbReference type="Google" id="ProtNLM"/>
    </source>
</evidence>
<dbReference type="AlphaFoldDB" id="A0A927E9L2"/>
<dbReference type="PRINTS" id="PR00100">
    <property type="entry name" value="AOTCASE"/>
</dbReference>
<dbReference type="GO" id="GO:0016743">
    <property type="term" value="F:carboxyl- or carbamoyltransferase activity"/>
    <property type="evidence" value="ECO:0007669"/>
    <property type="project" value="InterPro"/>
</dbReference>
<sequence>MQRPNYPSGKDLLSADAISRFDLDDIFERAERHLREEEQEKAGILPEQPPVYRRRPKVIATLFDQRSTRTRLGFQSAAARLGHQSIDAYDTDRSRLGTSTGESIEDHVHTVELYSDLLVVRSHLEDMPYRVSRLSYLPVINAGNGADEHPSQALIDLFAIRQMRGEIEKLTIALSSDTRARFAISFVKMLRLTPPKRFTLCCLPDVPINPAMREAMTVLAGLGTEIGIVHDVRQTLGHDILSIQMQDMSKFAHASLGNEAVDKEKETEPFTITAQKILEARSDTLILNPLPRFSELDTSCDSLPNAGYFRQVQLSVPMRMAILERMLLGIPWTGQAAAASGSPAAP</sequence>
<evidence type="ECO:0000256" key="2">
    <source>
        <dbReference type="ARBA" id="ARBA00022679"/>
    </source>
</evidence>
<keyword evidence="7" id="KW-1185">Reference proteome</keyword>
<dbReference type="PANTHER" id="PTHR45753">
    <property type="entry name" value="ORNITHINE CARBAMOYLTRANSFERASE, MITOCHONDRIAL"/>
    <property type="match status" value="1"/>
</dbReference>
<dbReference type="PANTHER" id="PTHR45753:SF6">
    <property type="entry name" value="ASPARTATE CARBAMOYLTRANSFERASE"/>
    <property type="match status" value="1"/>
</dbReference>
<feature type="domain" description="Aspartate/ornithine carbamoyltransferase Asp/Orn-binding" evidence="4">
    <location>
        <begin position="169"/>
        <end position="324"/>
    </location>
</feature>
<dbReference type="InterPro" id="IPR036901">
    <property type="entry name" value="Asp/Orn_carbamoylTrfase_sf"/>
</dbReference>
<evidence type="ECO:0000256" key="1">
    <source>
        <dbReference type="ARBA" id="ARBA00003822"/>
    </source>
</evidence>
<proteinExistence type="inferred from homology"/>
<dbReference type="GO" id="GO:0016597">
    <property type="term" value="F:amino acid binding"/>
    <property type="evidence" value="ECO:0007669"/>
    <property type="project" value="InterPro"/>
</dbReference>
<dbReference type="Pfam" id="PF00185">
    <property type="entry name" value="OTCace"/>
    <property type="match status" value="1"/>
</dbReference>
<evidence type="ECO:0000313" key="6">
    <source>
        <dbReference type="EMBL" id="MBD3844759.1"/>
    </source>
</evidence>